<dbReference type="Gene3D" id="1.25.40.10">
    <property type="entry name" value="Tetratricopeptide repeat domain"/>
    <property type="match status" value="1"/>
</dbReference>
<evidence type="ECO:0000313" key="2">
    <source>
        <dbReference type="EMBL" id="PPQ87099.1"/>
    </source>
</evidence>
<organism evidence="2 3">
    <name type="scientific">Gymnopilus dilepis</name>
    <dbReference type="NCBI Taxonomy" id="231916"/>
    <lineage>
        <taxon>Eukaryota</taxon>
        <taxon>Fungi</taxon>
        <taxon>Dikarya</taxon>
        <taxon>Basidiomycota</taxon>
        <taxon>Agaricomycotina</taxon>
        <taxon>Agaricomycetes</taxon>
        <taxon>Agaricomycetidae</taxon>
        <taxon>Agaricales</taxon>
        <taxon>Agaricineae</taxon>
        <taxon>Hymenogastraceae</taxon>
        <taxon>Gymnopilus</taxon>
    </lineage>
</organism>
<dbReference type="InParanoid" id="A0A409X8J2"/>
<feature type="non-terminal residue" evidence="2">
    <location>
        <position position="554"/>
    </location>
</feature>
<keyword evidence="3" id="KW-1185">Reference proteome</keyword>
<feature type="non-terminal residue" evidence="2">
    <location>
        <position position="1"/>
    </location>
</feature>
<reference evidence="2 3" key="1">
    <citation type="journal article" date="2018" name="Evol. Lett.">
        <title>Horizontal gene cluster transfer increased hallucinogenic mushroom diversity.</title>
        <authorList>
            <person name="Reynolds H.T."/>
            <person name="Vijayakumar V."/>
            <person name="Gluck-Thaler E."/>
            <person name="Korotkin H.B."/>
            <person name="Matheny P.B."/>
            <person name="Slot J.C."/>
        </authorList>
    </citation>
    <scope>NUCLEOTIDE SEQUENCE [LARGE SCALE GENOMIC DNA]</scope>
    <source>
        <strain evidence="2 3">SRW20</strain>
    </source>
</reference>
<dbReference type="PROSITE" id="PS50063">
    <property type="entry name" value="BH4_2"/>
    <property type="match status" value="1"/>
</dbReference>
<dbReference type="InterPro" id="IPR003093">
    <property type="entry name" value="Bcl2_BH4"/>
</dbReference>
<protein>
    <recommendedName>
        <fullName evidence="1">Apoptosis regulator Bcl-2 family BH4 domain-containing protein</fullName>
    </recommendedName>
</protein>
<dbReference type="OrthoDB" id="3261813at2759"/>
<gene>
    <name evidence="2" type="ORF">CVT26_011978</name>
</gene>
<dbReference type="InterPro" id="IPR011990">
    <property type="entry name" value="TPR-like_helical_dom_sf"/>
</dbReference>
<feature type="domain" description="Apoptosis regulator Bcl-2 family BH4" evidence="1">
    <location>
        <begin position="85"/>
        <end position="104"/>
    </location>
</feature>
<dbReference type="Proteomes" id="UP000284706">
    <property type="component" value="Unassembled WGS sequence"/>
</dbReference>
<evidence type="ECO:0000313" key="3">
    <source>
        <dbReference type="Proteomes" id="UP000284706"/>
    </source>
</evidence>
<comment type="caution">
    <text evidence="2">The sequence shown here is derived from an EMBL/GenBank/DDBJ whole genome shotgun (WGS) entry which is preliminary data.</text>
</comment>
<proteinExistence type="predicted"/>
<dbReference type="AlphaFoldDB" id="A0A409X8J2"/>
<dbReference type="GO" id="GO:0042981">
    <property type="term" value="P:regulation of apoptotic process"/>
    <property type="evidence" value="ECO:0007669"/>
    <property type="project" value="InterPro"/>
</dbReference>
<dbReference type="EMBL" id="NHYE01003948">
    <property type="protein sequence ID" value="PPQ87099.1"/>
    <property type="molecule type" value="Genomic_DNA"/>
</dbReference>
<dbReference type="SUPFAM" id="SSF48452">
    <property type="entry name" value="TPR-like"/>
    <property type="match status" value="1"/>
</dbReference>
<accession>A0A409X8J2</accession>
<evidence type="ECO:0000259" key="1">
    <source>
        <dbReference type="PROSITE" id="PS50063"/>
    </source>
</evidence>
<sequence length="554" mass="61717">AHSPLGNYLTSYIINPIRALKYPYPLVIVIDGLDQWPSCDALLKEFEHIPLPTPVKFILTSRFSHAIERALACVVHRPYPLPLASQELIERYFDHHFDQQGIDWRGHKPNERKIGKLACLADGLLIWAATVRSLVLRPPQGKLPHHMIDEIIMSGEEVASSTRLEQLYCGALAGLLNQESASESKYIQRMVEKFLGAIMVLQGMLSVSDFAHLSDIPESSVRLIHGHLAALRLRGDFDSNLIGPAITSYHASFLQYLQHGEGVESSVPLLFCYIRPNDHHLALGTSCLSLLKKLLRSYRGQHCPASQLLGLDQYIVQYWPLHLSEGTDRTKSLADTSLADLTSAKFFHWSTLFVSLVLPESSDKDLEFNNGSSLAEILYHLAMLIEDKGPGTLFDHLYCLEICGRLKPGVVQTWITLGDVYDKVYEAGKDPHNLDQEILVLCKALEVLTESGIESPSEGVAAISSKHEVLALIGDALCTRFQQYGRQADLDEAILKHQEALELRPSGHPDRSVSLNNLANALQIRFNQSGRQADLDEAILMHQEALELCPSGHP</sequence>
<name>A0A409X8J2_9AGAR</name>